<dbReference type="EMBL" id="CADCXU010009040">
    <property type="protein sequence ID" value="CAA9999733.1"/>
    <property type="molecule type" value="Genomic_DNA"/>
</dbReference>
<proteinExistence type="predicted"/>
<evidence type="ECO:0000256" key="1">
    <source>
        <dbReference type="SAM" id="MobiDB-lite"/>
    </source>
</evidence>
<feature type="compositionally biased region" description="Low complexity" evidence="1">
    <location>
        <begin position="301"/>
        <end position="318"/>
    </location>
</feature>
<feature type="region of interest" description="Disordered" evidence="1">
    <location>
        <begin position="138"/>
        <end position="200"/>
    </location>
</feature>
<dbReference type="Proteomes" id="UP000479000">
    <property type="component" value="Unassembled WGS sequence"/>
</dbReference>
<organism evidence="2 3">
    <name type="scientific">Nesidiocoris tenuis</name>
    <dbReference type="NCBI Taxonomy" id="355587"/>
    <lineage>
        <taxon>Eukaryota</taxon>
        <taxon>Metazoa</taxon>
        <taxon>Ecdysozoa</taxon>
        <taxon>Arthropoda</taxon>
        <taxon>Hexapoda</taxon>
        <taxon>Insecta</taxon>
        <taxon>Pterygota</taxon>
        <taxon>Neoptera</taxon>
        <taxon>Paraneoptera</taxon>
        <taxon>Hemiptera</taxon>
        <taxon>Heteroptera</taxon>
        <taxon>Panheteroptera</taxon>
        <taxon>Cimicomorpha</taxon>
        <taxon>Miridae</taxon>
        <taxon>Dicyphina</taxon>
        <taxon>Nesidiocoris</taxon>
    </lineage>
</organism>
<feature type="region of interest" description="Disordered" evidence="1">
    <location>
        <begin position="31"/>
        <end position="102"/>
    </location>
</feature>
<sequence length="474" mass="52984">MDDRPVNNYWSQQIRGGVHLGQRNRCSITGAAVRPRRSSTATPTPVSDGSCNARHRRHRLHVTPQARTQRTRQPTGADSRREREDDEHEEGGEIGQPSHIATARDAISEKKTKKNHPYFRPTRYLTVDGLDLRGRRVKMRARRRVTRRRGGGRDRRGGRGGGRRKKRPPPRRVREYGLPHQEATRRHRASGRIEGHQAAGGSRIEISQAAGVALRLIGETNARASGQIFRLETRSNEGRAAVSHCPLLDPPGGTGGVTIVRGAANQPRDAERDAMKTMRSAKTQFRLNIGREPTLPPWRRAALPEPEPGGAEPGNPSPSINDSRPDQHGGSSDQPPGKAQQAVGATIPRIYDPGCRAVETFCGSRSATPRSMQPEDIGQRGATRPNVICWINLASNELKIRNLRYWNTPEFSPGELLLSYYALPTHRRFLKSVQKFPRSEKVWKYLVCTCCYPKNESSSHFTDRSLTVVKTRPR</sequence>
<accession>A0A6H5GDJ2</accession>
<feature type="compositionally biased region" description="Basic residues" evidence="1">
    <location>
        <begin position="138"/>
        <end position="150"/>
    </location>
</feature>
<reference evidence="2 3" key="1">
    <citation type="submission" date="2020-02" db="EMBL/GenBank/DDBJ databases">
        <authorList>
            <person name="Ferguson B K."/>
        </authorList>
    </citation>
    <scope>NUCLEOTIDE SEQUENCE [LARGE SCALE GENOMIC DNA]</scope>
</reference>
<evidence type="ECO:0000313" key="2">
    <source>
        <dbReference type="EMBL" id="CAA9999733.1"/>
    </source>
</evidence>
<protein>
    <submittedName>
        <fullName evidence="2">Uncharacterized protein</fullName>
    </submittedName>
</protein>
<gene>
    <name evidence="2" type="ORF">NTEN_LOCUS5998</name>
</gene>
<feature type="compositionally biased region" description="Polar residues" evidence="1">
    <location>
        <begin position="65"/>
        <end position="74"/>
    </location>
</feature>
<evidence type="ECO:0000313" key="3">
    <source>
        <dbReference type="Proteomes" id="UP000479000"/>
    </source>
</evidence>
<feature type="compositionally biased region" description="Polar residues" evidence="1">
    <location>
        <begin position="38"/>
        <end position="50"/>
    </location>
</feature>
<keyword evidence="3" id="KW-1185">Reference proteome</keyword>
<feature type="compositionally biased region" description="Basic residues" evidence="1">
    <location>
        <begin position="158"/>
        <end position="171"/>
    </location>
</feature>
<dbReference type="AlphaFoldDB" id="A0A6H5GDJ2"/>
<feature type="region of interest" description="Disordered" evidence="1">
    <location>
        <begin position="264"/>
        <end position="342"/>
    </location>
</feature>
<name>A0A6H5GDJ2_9HEMI</name>